<protein>
    <submittedName>
        <fullName evidence="1">Uncharacterized protein</fullName>
    </submittedName>
</protein>
<accession>A0A532UNL1</accession>
<dbReference type="AlphaFoldDB" id="A0A532UNL1"/>
<dbReference type="EMBL" id="NJBN01000017">
    <property type="protein sequence ID" value="TKJ36545.1"/>
    <property type="molecule type" value="Genomic_DNA"/>
</dbReference>
<evidence type="ECO:0000313" key="2">
    <source>
        <dbReference type="Proteomes" id="UP000319619"/>
    </source>
</evidence>
<dbReference type="NCBIfam" id="TIGR04183">
    <property type="entry name" value="Por_Secre_tail"/>
    <property type="match status" value="1"/>
</dbReference>
<name>A0A532UNL1_UNCL8</name>
<reference evidence="1 2" key="1">
    <citation type="submission" date="2017-06" db="EMBL/GenBank/DDBJ databases">
        <title>Novel microbial phyla capable of carbon fixation and sulfur reduction in deep-sea sediments.</title>
        <authorList>
            <person name="Huang J."/>
            <person name="Baker B."/>
            <person name="Wang Y."/>
        </authorList>
    </citation>
    <scope>NUCLEOTIDE SEQUENCE [LARGE SCALE GENOMIC DNA]</scope>
    <source>
        <strain evidence="1">B3_LCP</strain>
    </source>
</reference>
<proteinExistence type="predicted"/>
<organism evidence="1 2">
    <name type="scientific">candidate division LCP-89 bacterium B3_LCP</name>
    <dbReference type="NCBI Taxonomy" id="2012998"/>
    <lineage>
        <taxon>Bacteria</taxon>
        <taxon>Pseudomonadati</taxon>
        <taxon>Bacteria division LCP-89</taxon>
    </lineage>
</organism>
<comment type="caution">
    <text evidence="1">The sequence shown here is derived from an EMBL/GenBank/DDBJ whole genome shotgun (WGS) entry which is preliminary data.</text>
</comment>
<gene>
    <name evidence="1" type="ORF">CEE37_15085</name>
</gene>
<dbReference type="Proteomes" id="UP000319619">
    <property type="component" value="Unassembled WGS sequence"/>
</dbReference>
<dbReference type="InterPro" id="IPR026444">
    <property type="entry name" value="Secre_tail"/>
</dbReference>
<evidence type="ECO:0000313" key="1">
    <source>
        <dbReference type="EMBL" id="TKJ36545.1"/>
    </source>
</evidence>
<sequence>MKRLIIISFILILIPLFVLTANNQTVPLKNYPYMTGREDVRAPVAHPPYPGYGTTDLGTTTVIGTTWYELQHNGTVGRMIERSADGYTDFVWMNGEDWGAISRHIYYNYIDPSGVQGWPGSGYPVEASQRAGYTTMDVEDWGAGGIAFPCYHSTPIPGGDFWTVTAADLYSHTGSFVTYEAPNPYNPQLPEIIWPRIQFDNQQALQIVSTVNPYSMDPQRHYWIRGTYDPLTFSISYEGNFELMTWTMTIAGDVATSEVSDKVAYAWTWCKSEGFPSGSVIDFSQRNNDIYLVVDYDGEDPDWTDFVNITCFMPPDLSWLPDTLMANMDTLRAYTDLNVFIDQDDFVHVVFTTPSYFAVQGETHVHPSLIWHWTSQYPDEDPKMIHDAFDDWWWNSVDCGAWNVKAQRPQLGQDPATGYLYCMYQVYDCDTLALSEGGFPSGEIYLSYSEDLGLNWHEGTNITETITPNNAAPGACLSEITPSMAKLVNDTCHIMYVLDRDAGTVVQTEGSWTLNDVVYHQVPVGDIPATPLVPQFPEPGSYPFHGYGIPPPNMFVEVTYVSGSPVPASGGNLYYAIWGENQAGQPLDYDIWIDKIYQPGQPDSTVTTLILREITNYLPGWQINRPDAWFPVPGDWPGGEYAFQIYTGWHPEYTVWHNDMMYWVKDGPVDSDFDFEANLPLNAPDPFEQIAITQVDYTVPEQFEVTGVYPNPFNATTVLSFSMRVASLVTLDIFDVNGRNVGASLRACPGSHRGLPLQSWYPPGTHQITFDGTDLPSGMYIYRITAGEFTVSGKMVLMK</sequence>